<feature type="transmembrane region" description="Helical" evidence="9">
    <location>
        <begin position="241"/>
        <end position="259"/>
    </location>
</feature>
<evidence type="ECO:0000256" key="9">
    <source>
        <dbReference type="SAM" id="Phobius"/>
    </source>
</evidence>
<dbReference type="InterPro" id="IPR036259">
    <property type="entry name" value="MFS_trans_sf"/>
</dbReference>
<evidence type="ECO:0000256" key="2">
    <source>
        <dbReference type="ARBA" id="ARBA00022592"/>
    </source>
</evidence>
<feature type="transmembrane region" description="Helical" evidence="9">
    <location>
        <begin position="189"/>
        <end position="208"/>
    </location>
</feature>
<dbReference type="Gene3D" id="1.20.1250.20">
    <property type="entry name" value="MFS general substrate transporter like domains"/>
    <property type="match status" value="1"/>
</dbReference>
<dbReference type="AlphaFoldDB" id="A0AAQ3PMA8"/>
<feature type="transmembrane region" description="Helical" evidence="9">
    <location>
        <begin position="130"/>
        <end position="151"/>
    </location>
</feature>
<evidence type="ECO:0000256" key="6">
    <source>
        <dbReference type="ARBA" id="ARBA00023136"/>
    </source>
</evidence>
<proteinExistence type="predicted"/>
<dbReference type="Proteomes" id="UP001341281">
    <property type="component" value="Chromosome 01"/>
</dbReference>
<dbReference type="GO" id="GO:0006817">
    <property type="term" value="P:phosphate ion transport"/>
    <property type="evidence" value="ECO:0007669"/>
    <property type="project" value="UniProtKB-KW"/>
</dbReference>
<keyword evidence="11" id="KW-1185">Reference proteome</keyword>
<dbReference type="EMBL" id="CP144745">
    <property type="protein sequence ID" value="WVZ54914.1"/>
    <property type="molecule type" value="Genomic_DNA"/>
</dbReference>
<gene>
    <name evidence="10" type="ORF">U9M48_005650</name>
</gene>
<feature type="transmembrane region" description="Helical" evidence="9">
    <location>
        <begin position="214"/>
        <end position="234"/>
    </location>
</feature>
<keyword evidence="3 9" id="KW-0812">Transmembrane</keyword>
<evidence type="ECO:0000256" key="1">
    <source>
        <dbReference type="ARBA" id="ARBA00004141"/>
    </source>
</evidence>
<name>A0AAQ3PMA8_PASNO</name>
<dbReference type="Pfam" id="PF00083">
    <property type="entry name" value="Sugar_tr"/>
    <property type="match status" value="1"/>
</dbReference>
<evidence type="ECO:0000256" key="3">
    <source>
        <dbReference type="ARBA" id="ARBA00022692"/>
    </source>
</evidence>
<dbReference type="SUPFAM" id="SSF103473">
    <property type="entry name" value="MFS general substrate transporter"/>
    <property type="match status" value="1"/>
</dbReference>
<dbReference type="InterPro" id="IPR005828">
    <property type="entry name" value="MFS_sugar_transport-like"/>
</dbReference>
<keyword evidence="4" id="KW-0769">Symport</keyword>
<evidence type="ECO:0000256" key="4">
    <source>
        <dbReference type="ARBA" id="ARBA00022847"/>
    </source>
</evidence>
<keyword evidence="2" id="KW-0813">Transport</keyword>
<evidence type="ECO:0000256" key="8">
    <source>
        <dbReference type="SAM" id="MobiDB-lite"/>
    </source>
</evidence>
<feature type="compositionally biased region" description="Acidic residues" evidence="8">
    <location>
        <begin position="269"/>
        <end position="278"/>
    </location>
</feature>
<evidence type="ECO:0000256" key="5">
    <source>
        <dbReference type="ARBA" id="ARBA00022989"/>
    </source>
</evidence>
<keyword evidence="5 9" id="KW-1133">Transmembrane helix</keyword>
<dbReference type="PANTHER" id="PTHR24064">
    <property type="entry name" value="SOLUTE CARRIER FAMILY 22 MEMBER"/>
    <property type="match status" value="1"/>
</dbReference>
<comment type="subcellular location">
    <subcellularLocation>
        <location evidence="1">Membrane</location>
        <topology evidence="1">Multi-pass membrane protein</topology>
    </subcellularLocation>
</comment>
<keyword evidence="6 9" id="KW-0472">Membrane</keyword>
<reference evidence="10 11" key="1">
    <citation type="submission" date="2024-02" db="EMBL/GenBank/DDBJ databases">
        <title>High-quality chromosome-scale genome assembly of Pensacola bahiagrass (Paspalum notatum Flugge var. saurae).</title>
        <authorList>
            <person name="Vega J.M."/>
            <person name="Podio M."/>
            <person name="Orjuela J."/>
            <person name="Siena L.A."/>
            <person name="Pessino S.C."/>
            <person name="Combes M.C."/>
            <person name="Mariac C."/>
            <person name="Albertini E."/>
            <person name="Pupilli F."/>
            <person name="Ortiz J.P.A."/>
            <person name="Leblanc O."/>
        </authorList>
    </citation>
    <scope>NUCLEOTIDE SEQUENCE [LARGE SCALE GENOMIC DNA]</scope>
    <source>
        <strain evidence="10">R1</strain>
        <tissue evidence="10">Leaf</tissue>
    </source>
</reference>
<evidence type="ECO:0000256" key="7">
    <source>
        <dbReference type="ARBA" id="ARBA00032043"/>
    </source>
</evidence>
<dbReference type="GO" id="GO:0016020">
    <property type="term" value="C:membrane"/>
    <property type="evidence" value="ECO:0007669"/>
    <property type="project" value="UniProtKB-SubCell"/>
</dbReference>
<evidence type="ECO:0000313" key="10">
    <source>
        <dbReference type="EMBL" id="WVZ54914.1"/>
    </source>
</evidence>
<protein>
    <recommendedName>
        <fullName evidence="7">H(+)/Pi cotransporter</fullName>
    </recommendedName>
</protein>
<evidence type="ECO:0000313" key="11">
    <source>
        <dbReference type="Proteomes" id="UP001341281"/>
    </source>
</evidence>
<dbReference type="GO" id="GO:0015293">
    <property type="term" value="F:symporter activity"/>
    <property type="evidence" value="ECO:0007669"/>
    <property type="project" value="UniProtKB-KW"/>
</dbReference>
<accession>A0AAQ3PMA8</accession>
<feature type="transmembrane region" description="Helical" evidence="9">
    <location>
        <begin position="157"/>
        <end position="177"/>
    </location>
</feature>
<feature type="region of interest" description="Disordered" evidence="8">
    <location>
        <begin position="269"/>
        <end position="289"/>
    </location>
</feature>
<organism evidence="10 11">
    <name type="scientific">Paspalum notatum var. saurae</name>
    <dbReference type="NCBI Taxonomy" id="547442"/>
    <lineage>
        <taxon>Eukaryota</taxon>
        <taxon>Viridiplantae</taxon>
        <taxon>Streptophyta</taxon>
        <taxon>Embryophyta</taxon>
        <taxon>Tracheophyta</taxon>
        <taxon>Spermatophyta</taxon>
        <taxon>Magnoliopsida</taxon>
        <taxon>Liliopsida</taxon>
        <taxon>Poales</taxon>
        <taxon>Poaceae</taxon>
        <taxon>PACMAD clade</taxon>
        <taxon>Panicoideae</taxon>
        <taxon>Andropogonodae</taxon>
        <taxon>Paspaleae</taxon>
        <taxon>Paspalinae</taxon>
        <taxon>Paspalum</taxon>
    </lineage>
</organism>
<keyword evidence="2" id="KW-0592">Phosphate transport</keyword>
<sequence length="289" mass="32493">MLGTVPATLTNYLHMKMHETPRYTAPLWPWMRGGQHWTCPWCSMRKSILVRKTTKLSTSSPGRTSTVYFRQNSCIAMASTSLAPVCAGWRWTLTFYSLILFMTDIFTKLKILPALPHDGFPFKRMMKIAAVYRVIVLCRTLPGYFFTVAFVDRIGRVKIQLLGFSMMAVCILFLATLYGDQYCSKHKYALAFVYGITTSVAKIFPARIRSTCHGISGAFGKMGAIIGVFAFLLVENHIRTMLFILVACNLVGLVFTLLLPESKGRALEETTEEAEEQQVELNHASVSEA</sequence>